<gene>
    <name evidence="2" type="ORF">DPMN_148885</name>
</gene>
<evidence type="ECO:0000313" key="3">
    <source>
        <dbReference type="Proteomes" id="UP000828390"/>
    </source>
</evidence>
<sequence>MIMEADKRVQEFGESPSPSPREPAPGKTSKEILAEKAEKITDDLFKRLLTEEVKLMTGNKSGRTGTGKKGPPVAPKPKSRTLPESQITDKANHVDMDLEEFLKSEKEVSDHDQFPDSYVDSEHVAVQPAPVPAPVFRPDNDSTSDSMITNFLNEAIGDIFAIRSRKREQAERGEIRTQVKEENRESGIFDTEDDDSAAVAMPELDDVLGRTNDNVQQEAPPRPGSPVPGLQSSKVCKAGINLLPQITGCFSMEKVTTFFKI</sequence>
<evidence type="ECO:0000256" key="1">
    <source>
        <dbReference type="SAM" id="MobiDB-lite"/>
    </source>
</evidence>
<evidence type="ECO:0000313" key="2">
    <source>
        <dbReference type="EMBL" id="KAH3795335.1"/>
    </source>
</evidence>
<feature type="compositionally biased region" description="Basic and acidic residues" evidence="1">
    <location>
        <begin position="167"/>
        <end position="187"/>
    </location>
</feature>
<proteinExistence type="predicted"/>
<dbReference type="EMBL" id="JAIWYP010000007">
    <property type="protein sequence ID" value="KAH3795335.1"/>
    <property type="molecule type" value="Genomic_DNA"/>
</dbReference>
<keyword evidence="3" id="KW-1185">Reference proteome</keyword>
<feature type="region of interest" description="Disordered" evidence="1">
    <location>
        <begin position="167"/>
        <end position="230"/>
    </location>
</feature>
<feature type="compositionally biased region" description="Basic and acidic residues" evidence="1">
    <location>
        <begin position="1"/>
        <end position="11"/>
    </location>
</feature>
<organism evidence="2 3">
    <name type="scientific">Dreissena polymorpha</name>
    <name type="common">Zebra mussel</name>
    <name type="synonym">Mytilus polymorpha</name>
    <dbReference type="NCBI Taxonomy" id="45954"/>
    <lineage>
        <taxon>Eukaryota</taxon>
        <taxon>Metazoa</taxon>
        <taxon>Spiralia</taxon>
        <taxon>Lophotrochozoa</taxon>
        <taxon>Mollusca</taxon>
        <taxon>Bivalvia</taxon>
        <taxon>Autobranchia</taxon>
        <taxon>Heteroconchia</taxon>
        <taxon>Euheterodonta</taxon>
        <taxon>Imparidentia</taxon>
        <taxon>Neoheterodontei</taxon>
        <taxon>Myida</taxon>
        <taxon>Dreissenoidea</taxon>
        <taxon>Dreissenidae</taxon>
        <taxon>Dreissena</taxon>
    </lineage>
</organism>
<comment type="caution">
    <text evidence="2">The sequence shown here is derived from an EMBL/GenBank/DDBJ whole genome shotgun (WGS) entry which is preliminary data.</text>
</comment>
<name>A0A9D4J1Y9_DREPO</name>
<feature type="region of interest" description="Disordered" evidence="1">
    <location>
        <begin position="55"/>
        <end position="93"/>
    </location>
</feature>
<feature type="region of interest" description="Disordered" evidence="1">
    <location>
        <begin position="1"/>
        <end position="30"/>
    </location>
</feature>
<accession>A0A9D4J1Y9</accession>
<dbReference type="Proteomes" id="UP000828390">
    <property type="component" value="Unassembled WGS sequence"/>
</dbReference>
<reference evidence="2" key="2">
    <citation type="submission" date="2020-11" db="EMBL/GenBank/DDBJ databases">
        <authorList>
            <person name="McCartney M.A."/>
            <person name="Auch B."/>
            <person name="Kono T."/>
            <person name="Mallez S."/>
            <person name="Becker A."/>
            <person name="Gohl D.M."/>
            <person name="Silverstein K.A.T."/>
            <person name="Koren S."/>
            <person name="Bechman K.B."/>
            <person name="Herman A."/>
            <person name="Abrahante J.E."/>
            <person name="Garbe J."/>
        </authorList>
    </citation>
    <scope>NUCLEOTIDE SEQUENCE</scope>
    <source>
        <strain evidence="2">Duluth1</strain>
        <tissue evidence="2">Whole animal</tissue>
    </source>
</reference>
<dbReference type="AlphaFoldDB" id="A0A9D4J1Y9"/>
<reference evidence="2" key="1">
    <citation type="journal article" date="2019" name="bioRxiv">
        <title>The Genome of the Zebra Mussel, Dreissena polymorpha: A Resource for Invasive Species Research.</title>
        <authorList>
            <person name="McCartney M.A."/>
            <person name="Auch B."/>
            <person name="Kono T."/>
            <person name="Mallez S."/>
            <person name="Zhang Y."/>
            <person name="Obille A."/>
            <person name="Becker A."/>
            <person name="Abrahante J.E."/>
            <person name="Garbe J."/>
            <person name="Badalamenti J.P."/>
            <person name="Herman A."/>
            <person name="Mangelson H."/>
            <person name="Liachko I."/>
            <person name="Sullivan S."/>
            <person name="Sone E.D."/>
            <person name="Koren S."/>
            <person name="Silverstein K.A.T."/>
            <person name="Beckman K.B."/>
            <person name="Gohl D.M."/>
        </authorList>
    </citation>
    <scope>NUCLEOTIDE SEQUENCE</scope>
    <source>
        <strain evidence="2">Duluth1</strain>
        <tissue evidence="2">Whole animal</tissue>
    </source>
</reference>
<protein>
    <submittedName>
        <fullName evidence="2">Uncharacterized protein</fullName>
    </submittedName>
</protein>